<sequence length="107" mass="11983">MVQKGGAGHAMAAGGNALAVSRDFVKQLAGYGLTTAHILYRLPDHPSLLQTYLWQHYDLCPQFPELNRFLTFWRRELEGPLHSVTVAHSRLVSPAELRAVDGIFRLN</sequence>
<dbReference type="RefSeq" id="WP_247030403.1">
    <property type="nucleotide sequence ID" value="NZ_JALKCH010000012.1"/>
</dbReference>
<keyword evidence="2" id="KW-1185">Reference proteome</keyword>
<protein>
    <submittedName>
        <fullName evidence="1">Usg protein</fullName>
    </submittedName>
</protein>
<organism evidence="1 2">
    <name type="scientific">Ancylobacter crimeensis</name>
    <dbReference type="NCBI Taxonomy" id="2579147"/>
    <lineage>
        <taxon>Bacteria</taxon>
        <taxon>Pseudomonadati</taxon>
        <taxon>Pseudomonadota</taxon>
        <taxon>Alphaproteobacteria</taxon>
        <taxon>Hyphomicrobiales</taxon>
        <taxon>Xanthobacteraceae</taxon>
        <taxon>Ancylobacter</taxon>
    </lineage>
</organism>
<comment type="caution">
    <text evidence="1">The sequence shown here is derived from an EMBL/GenBank/DDBJ whole genome shotgun (WGS) entry which is preliminary data.</text>
</comment>
<reference evidence="1 2" key="1">
    <citation type="submission" date="2022-04" db="EMBL/GenBank/DDBJ databases">
        <authorList>
            <person name="Grouzdev D.S."/>
            <person name="Pantiukh K.S."/>
            <person name="Krutkina M.S."/>
        </authorList>
    </citation>
    <scope>NUCLEOTIDE SEQUENCE [LARGE SCALE GENOMIC DNA]</scope>
    <source>
        <strain evidence="1 2">6x-1</strain>
    </source>
</reference>
<name>A0ABT0DEX0_9HYPH</name>
<gene>
    <name evidence="1" type="ORF">MWN34_16425</name>
</gene>
<evidence type="ECO:0000313" key="2">
    <source>
        <dbReference type="Proteomes" id="UP001203284"/>
    </source>
</evidence>
<dbReference type="InterPro" id="IPR009354">
    <property type="entry name" value="Usg"/>
</dbReference>
<evidence type="ECO:0000313" key="1">
    <source>
        <dbReference type="EMBL" id="MCK0198500.1"/>
    </source>
</evidence>
<proteinExistence type="predicted"/>
<dbReference type="Pfam" id="PF06233">
    <property type="entry name" value="Usg"/>
    <property type="match status" value="1"/>
</dbReference>
<accession>A0ABT0DEX0</accession>
<dbReference type="Proteomes" id="UP001203284">
    <property type="component" value="Unassembled WGS sequence"/>
</dbReference>
<dbReference type="EMBL" id="JALKCH010000012">
    <property type="protein sequence ID" value="MCK0198500.1"/>
    <property type="molecule type" value="Genomic_DNA"/>
</dbReference>